<dbReference type="HOGENOM" id="CLU_2885056_0_0_1"/>
<accession>H2XJX1</accession>
<dbReference type="EMBL" id="EAAA01000637">
    <property type="status" value="NOT_ANNOTATED_CDS"/>
    <property type="molecule type" value="Genomic_DNA"/>
</dbReference>
<reference evidence="1" key="3">
    <citation type="submission" date="2025-08" db="UniProtKB">
        <authorList>
            <consortium name="Ensembl"/>
        </authorList>
    </citation>
    <scope>IDENTIFICATION</scope>
</reference>
<dbReference type="Proteomes" id="UP000008144">
    <property type="component" value="Chromosome 10"/>
</dbReference>
<evidence type="ECO:0000313" key="1">
    <source>
        <dbReference type="Ensembl" id="ENSCINP00000029953.1"/>
    </source>
</evidence>
<keyword evidence="2" id="KW-1185">Reference proteome</keyword>
<sequence length="63" mass="7486">MKRKQYEIDVLKQKVHGKESDLCKTTARLVNLKSTLSDDPTDELSSIYNEREMERENDKYCFD</sequence>
<reference evidence="1" key="4">
    <citation type="submission" date="2025-09" db="UniProtKB">
        <authorList>
            <consortium name="Ensembl"/>
        </authorList>
    </citation>
    <scope>IDENTIFICATION</scope>
</reference>
<dbReference type="InParanoid" id="H2XJX1"/>
<protein>
    <submittedName>
        <fullName evidence="1">Uncharacterized protein</fullName>
    </submittedName>
</protein>
<dbReference type="Ensembl" id="ENSCINT00000032445.1">
    <property type="protein sequence ID" value="ENSCINP00000029953.1"/>
    <property type="gene ID" value="ENSCING00000022824.1"/>
</dbReference>
<name>H2XJX1_CIOIN</name>
<dbReference type="AlphaFoldDB" id="H2XJX1"/>
<organism evidence="1 2">
    <name type="scientific">Ciona intestinalis</name>
    <name type="common">Transparent sea squirt</name>
    <name type="synonym">Ascidia intestinalis</name>
    <dbReference type="NCBI Taxonomy" id="7719"/>
    <lineage>
        <taxon>Eukaryota</taxon>
        <taxon>Metazoa</taxon>
        <taxon>Chordata</taxon>
        <taxon>Tunicata</taxon>
        <taxon>Ascidiacea</taxon>
        <taxon>Phlebobranchia</taxon>
        <taxon>Cionidae</taxon>
        <taxon>Ciona</taxon>
    </lineage>
</organism>
<evidence type="ECO:0000313" key="2">
    <source>
        <dbReference type="Proteomes" id="UP000008144"/>
    </source>
</evidence>
<reference evidence="2" key="1">
    <citation type="journal article" date="2002" name="Science">
        <title>The draft genome of Ciona intestinalis: insights into chordate and vertebrate origins.</title>
        <authorList>
            <person name="Dehal P."/>
            <person name="Satou Y."/>
            <person name="Campbell R.K."/>
            <person name="Chapman J."/>
            <person name="Degnan B."/>
            <person name="De Tomaso A."/>
            <person name="Davidson B."/>
            <person name="Di Gregorio A."/>
            <person name="Gelpke M."/>
            <person name="Goodstein D.M."/>
            <person name="Harafuji N."/>
            <person name="Hastings K.E."/>
            <person name="Ho I."/>
            <person name="Hotta K."/>
            <person name="Huang W."/>
            <person name="Kawashima T."/>
            <person name="Lemaire P."/>
            <person name="Martinez D."/>
            <person name="Meinertzhagen I.A."/>
            <person name="Necula S."/>
            <person name="Nonaka M."/>
            <person name="Putnam N."/>
            <person name="Rash S."/>
            <person name="Saiga H."/>
            <person name="Satake M."/>
            <person name="Terry A."/>
            <person name="Yamada L."/>
            <person name="Wang H.G."/>
            <person name="Awazu S."/>
            <person name="Azumi K."/>
            <person name="Boore J."/>
            <person name="Branno M."/>
            <person name="Chin-Bow S."/>
            <person name="DeSantis R."/>
            <person name="Doyle S."/>
            <person name="Francino P."/>
            <person name="Keys D.N."/>
            <person name="Haga S."/>
            <person name="Hayashi H."/>
            <person name="Hino K."/>
            <person name="Imai K.S."/>
            <person name="Inaba K."/>
            <person name="Kano S."/>
            <person name="Kobayashi K."/>
            <person name="Kobayashi M."/>
            <person name="Lee B.I."/>
            <person name="Makabe K.W."/>
            <person name="Manohar C."/>
            <person name="Matassi G."/>
            <person name="Medina M."/>
            <person name="Mochizuki Y."/>
            <person name="Mount S."/>
            <person name="Morishita T."/>
            <person name="Miura S."/>
            <person name="Nakayama A."/>
            <person name="Nishizaka S."/>
            <person name="Nomoto H."/>
            <person name="Ohta F."/>
            <person name="Oishi K."/>
            <person name="Rigoutsos I."/>
            <person name="Sano M."/>
            <person name="Sasaki A."/>
            <person name="Sasakura Y."/>
            <person name="Shoguchi E."/>
            <person name="Shin-i T."/>
            <person name="Spagnuolo A."/>
            <person name="Stainier D."/>
            <person name="Suzuki M.M."/>
            <person name="Tassy O."/>
            <person name="Takatori N."/>
            <person name="Tokuoka M."/>
            <person name="Yagi K."/>
            <person name="Yoshizaki F."/>
            <person name="Wada S."/>
            <person name="Zhang C."/>
            <person name="Hyatt P.D."/>
            <person name="Larimer F."/>
            <person name="Detter C."/>
            <person name="Doggett N."/>
            <person name="Glavina T."/>
            <person name="Hawkins T."/>
            <person name="Richardson P."/>
            <person name="Lucas S."/>
            <person name="Kohara Y."/>
            <person name="Levine M."/>
            <person name="Satoh N."/>
            <person name="Rokhsar D.S."/>
        </authorList>
    </citation>
    <scope>NUCLEOTIDE SEQUENCE [LARGE SCALE GENOMIC DNA]</scope>
</reference>
<reference evidence="1" key="2">
    <citation type="journal article" date="2008" name="Genome Biol.">
        <title>Improved genome assembly and evidence-based global gene model set for the chordate Ciona intestinalis: new insight into intron and operon populations.</title>
        <authorList>
            <person name="Satou Y."/>
            <person name="Mineta K."/>
            <person name="Ogasawara M."/>
            <person name="Sasakura Y."/>
            <person name="Shoguchi E."/>
            <person name="Ueno K."/>
            <person name="Yamada L."/>
            <person name="Matsumoto J."/>
            <person name="Wasserscheid J."/>
            <person name="Dewar K."/>
            <person name="Wiley G.B."/>
            <person name="Macmil S.L."/>
            <person name="Roe B.A."/>
            <person name="Zeller R.W."/>
            <person name="Hastings K.E."/>
            <person name="Lemaire P."/>
            <person name="Lindquist E."/>
            <person name="Endo T."/>
            <person name="Hotta K."/>
            <person name="Inaba K."/>
        </authorList>
    </citation>
    <scope>NUCLEOTIDE SEQUENCE [LARGE SCALE GENOMIC DNA]</scope>
    <source>
        <strain evidence="1">wild type</strain>
    </source>
</reference>
<proteinExistence type="predicted"/>